<keyword evidence="2 8" id="KW-0732">Signal</keyword>
<evidence type="ECO:0000256" key="6">
    <source>
        <dbReference type="SAM" id="MobiDB-lite"/>
    </source>
</evidence>
<evidence type="ECO:0000313" key="12">
    <source>
        <dbReference type="Proteomes" id="UP000030764"/>
    </source>
</evidence>
<evidence type="ECO:0000256" key="5">
    <source>
        <dbReference type="PROSITE-ProRule" id="PRU00076"/>
    </source>
</evidence>
<evidence type="ECO:0000256" key="3">
    <source>
        <dbReference type="ARBA" id="ARBA00022737"/>
    </source>
</evidence>
<dbReference type="SMART" id="SM00181">
    <property type="entry name" value="EGF"/>
    <property type="match status" value="3"/>
</dbReference>
<dbReference type="GO" id="GO:0005509">
    <property type="term" value="F:calcium ion binding"/>
    <property type="evidence" value="ECO:0007669"/>
    <property type="project" value="InterPro"/>
</dbReference>
<dbReference type="AlphaFoldDB" id="A0A085MKJ6"/>
<dbReference type="Pfam" id="PF07645">
    <property type="entry name" value="EGF_CA"/>
    <property type="match status" value="1"/>
</dbReference>
<feature type="compositionally biased region" description="Low complexity" evidence="6">
    <location>
        <begin position="506"/>
        <end position="525"/>
    </location>
</feature>
<dbReference type="InterPro" id="IPR052235">
    <property type="entry name" value="Nephronectin_domain"/>
</dbReference>
<feature type="signal peptide" evidence="8">
    <location>
        <begin position="1"/>
        <end position="24"/>
    </location>
</feature>
<dbReference type="InterPro" id="IPR049883">
    <property type="entry name" value="NOTCH1_EGF-like"/>
</dbReference>
<organism evidence="10 12">
    <name type="scientific">Trichuris suis</name>
    <name type="common">pig whipworm</name>
    <dbReference type="NCBI Taxonomy" id="68888"/>
    <lineage>
        <taxon>Eukaryota</taxon>
        <taxon>Metazoa</taxon>
        <taxon>Ecdysozoa</taxon>
        <taxon>Nematoda</taxon>
        <taxon>Enoplea</taxon>
        <taxon>Dorylaimia</taxon>
        <taxon>Trichinellida</taxon>
        <taxon>Trichuridae</taxon>
        <taxon>Trichuris</taxon>
    </lineage>
</organism>
<keyword evidence="4 5" id="KW-1015">Disulfide bond</keyword>
<dbReference type="InterPro" id="IPR018097">
    <property type="entry name" value="EGF_Ca-bd_CS"/>
</dbReference>
<dbReference type="PANTHER" id="PTHR24050">
    <property type="entry name" value="PA14 DOMAIN-CONTAINING PROTEIN"/>
    <property type="match status" value="1"/>
</dbReference>
<dbReference type="PANTHER" id="PTHR24050:SF28">
    <property type="entry name" value="UROMODULIN-LIKE"/>
    <property type="match status" value="1"/>
</dbReference>
<evidence type="ECO:0000256" key="1">
    <source>
        <dbReference type="ARBA" id="ARBA00022536"/>
    </source>
</evidence>
<dbReference type="Proteomes" id="UP000030758">
    <property type="component" value="Unassembled WGS sequence"/>
</dbReference>
<keyword evidence="3" id="KW-0677">Repeat</keyword>
<gene>
    <name evidence="10" type="ORF">M513_01412</name>
    <name evidence="11" type="ORF">M514_01412</name>
</gene>
<keyword evidence="7" id="KW-0472">Membrane</keyword>
<dbReference type="PROSITE" id="PS01187">
    <property type="entry name" value="EGF_CA"/>
    <property type="match status" value="1"/>
</dbReference>
<dbReference type="InterPro" id="IPR000152">
    <property type="entry name" value="EGF-type_Asp/Asn_hydroxyl_site"/>
</dbReference>
<feature type="transmembrane region" description="Helical" evidence="7">
    <location>
        <begin position="470"/>
        <end position="493"/>
    </location>
</feature>
<evidence type="ECO:0000256" key="2">
    <source>
        <dbReference type="ARBA" id="ARBA00022729"/>
    </source>
</evidence>
<name>A0A085MKJ6_9BILA</name>
<keyword evidence="1 5" id="KW-0245">EGF-like domain</keyword>
<dbReference type="Gene3D" id="2.10.25.10">
    <property type="entry name" value="Laminin"/>
    <property type="match status" value="2"/>
</dbReference>
<dbReference type="InterPro" id="IPR001881">
    <property type="entry name" value="EGF-like_Ca-bd_dom"/>
</dbReference>
<feature type="disulfide bond" evidence="5">
    <location>
        <begin position="446"/>
        <end position="455"/>
    </location>
</feature>
<dbReference type="PROSITE" id="PS50026">
    <property type="entry name" value="EGF_3"/>
    <property type="match status" value="2"/>
</dbReference>
<evidence type="ECO:0000313" key="11">
    <source>
        <dbReference type="EMBL" id="KFD72171.1"/>
    </source>
</evidence>
<protein>
    <recommendedName>
        <fullName evidence="9">EGF-like domain-containing protein</fullName>
    </recommendedName>
</protein>
<dbReference type="PROSITE" id="PS00022">
    <property type="entry name" value="EGF_1"/>
    <property type="match status" value="2"/>
</dbReference>
<dbReference type="Proteomes" id="UP000030764">
    <property type="component" value="Unassembled WGS sequence"/>
</dbReference>
<dbReference type="EMBL" id="KL367478">
    <property type="protein sequence ID" value="KFD72171.1"/>
    <property type="molecule type" value="Genomic_DNA"/>
</dbReference>
<evidence type="ECO:0000256" key="4">
    <source>
        <dbReference type="ARBA" id="ARBA00023157"/>
    </source>
</evidence>
<evidence type="ECO:0000256" key="7">
    <source>
        <dbReference type="SAM" id="Phobius"/>
    </source>
</evidence>
<dbReference type="PROSITE" id="PS00010">
    <property type="entry name" value="ASX_HYDROXYL"/>
    <property type="match status" value="1"/>
</dbReference>
<dbReference type="InterPro" id="IPR000742">
    <property type="entry name" value="EGF"/>
</dbReference>
<evidence type="ECO:0000256" key="8">
    <source>
        <dbReference type="SAM" id="SignalP"/>
    </source>
</evidence>
<accession>A0A085MKJ6</accession>
<comment type="caution">
    <text evidence="5">Lacks conserved residue(s) required for the propagation of feature annotation.</text>
</comment>
<keyword evidence="7" id="KW-1133">Transmembrane helix</keyword>
<feature type="region of interest" description="Disordered" evidence="6">
    <location>
        <begin position="502"/>
        <end position="540"/>
    </location>
</feature>
<feature type="domain" description="EGF-like" evidence="9">
    <location>
        <begin position="418"/>
        <end position="456"/>
    </location>
</feature>
<feature type="chain" id="PRO_5007379321" description="EGF-like domain-containing protein" evidence="8">
    <location>
        <begin position="25"/>
        <end position="540"/>
    </location>
</feature>
<sequence>MTTAHANLLAFAIASLLIVFSTRAENTICPYEIDVEKNPGWYDNTTRKCITAFGSEDPQRSGSAIYDWWDECRSLLRGNLVTLSLEGARRAHKLGDSINSMFRSILGKRRKDLSFLAAYRIDSALLKRNFGEDPVSVKINLTRFSREPVKEQETYLAIGRSTWVKVNGSYHFNYSTVRLEALRIHLAVDRWIAFPKGLCALYRLQGGIIKEVEYTACDDKALWSAVALCESERTLKCAGPEKDLQSHRKSFPSAQCSSCYGDGKGPFCLAKESTSRNMNLPANNGKEEQAKCGNKTCRKGELCEKDQKASEWTCRQLPNKSSLYLQKRETAPKTPPPEMLPLLAKLCRAGNVSVDGRSCVCHPTVTGTRCDQPAIFPCNKATNPCKKGRCREVVDKYLGTIPQCVCKTGYTGKYCEQDLDECAARLHNCSALAKCINTHGSFICKCKHGAMGARCQIVKGNIYEERKKKLMAIGMAGTAVGAVAMIIFAFLMYHRRRMRQLKKAQENATRTTTTTGSGGSAENASKIAAPRKSRPSRPSN</sequence>
<feature type="compositionally biased region" description="Basic residues" evidence="6">
    <location>
        <begin position="529"/>
        <end position="540"/>
    </location>
</feature>
<keyword evidence="7" id="KW-0812">Transmembrane</keyword>
<keyword evidence="12" id="KW-1185">Reference proteome</keyword>
<evidence type="ECO:0000259" key="9">
    <source>
        <dbReference type="PROSITE" id="PS50026"/>
    </source>
</evidence>
<dbReference type="PROSITE" id="PS01186">
    <property type="entry name" value="EGF_2"/>
    <property type="match status" value="1"/>
</dbReference>
<feature type="domain" description="EGF-like" evidence="9">
    <location>
        <begin position="374"/>
        <end position="416"/>
    </location>
</feature>
<dbReference type="SUPFAM" id="SSF57196">
    <property type="entry name" value="EGF/Laminin"/>
    <property type="match status" value="2"/>
</dbReference>
<reference evidence="10 12" key="1">
    <citation type="journal article" date="2014" name="Nat. Genet.">
        <title>Genome and transcriptome of the porcine whipworm Trichuris suis.</title>
        <authorList>
            <person name="Jex A.R."/>
            <person name="Nejsum P."/>
            <person name="Schwarz E.M."/>
            <person name="Hu L."/>
            <person name="Young N.D."/>
            <person name="Hall R.S."/>
            <person name="Korhonen P.K."/>
            <person name="Liao S."/>
            <person name="Thamsborg S."/>
            <person name="Xia J."/>
            <person name="Xu P."/>
            <person name="Wang S."/>
            <person name="Scheerlinck J.P."/>
            <person name="Hofmann A."/>
            <person name="Sternberg P.W."/>
            <person name="Wang J."/>
            <person name="Gasser R.B."/>
        </authorList>
    </citation>
    <scope>NUCLEOTIDE SEQUENCE [LARGE SCALE GENOMIC DNA]</scope>
    <source>
        <strain evidence="11">DCEP-RM93F</strain>
        <strain evidence="10">DCEP-RM93M</strain>
    </source>
</reference>
<feature type="disulfide bond" evidence="5">
    <location>
        <begin position="406"/>
        <end position="415"/>
    </location>
</feature>
<dbReference type="SMART" id="SM00179">
    <property type="entry name" value="EGF_CA"/>
    <property type="match status" value="1"/>
</dbReference>
<dbReference type="FunFam" id="2.10.25.10:FF:000038">
    <property type="entry name" value="Fibrillin 2"/>
    <property type="match status" value="1"/>
</dbReference>
<proteinExistence type="predicted"/>
<dbReference type="CDD" id="cd00054">
    <property type="entry name" value="EGF_CA"/>
    <property type="match status" value="1"/>
</dbReference>
<dbReference type="EMBL" id="KL363187">
    <property type="protein sequence ID" value="KFD57742.1"/>
    <property type="molecule type" value="Genomic_DNA"/>
</dbReference>
<evidence type="ECO:0000313" key="10">
    <source>
        <dbReference type="EMBL" id="KFD57742.1"/>
    </source>
</evidence>